<protein>
    <submittedName>
        <fullName evidence="2">Uncharacterized protein</fullName>
    </submittedName>
</protein>
<reference evidence="3" key="1">
    <citation type="journal article" date="2019" name="Int. J. Syst. Evol. Microbiol.">
        <title>The Global Catalogue of Microorganisms (GCM) 10K type strain sequencing project: providing services to taxonomists for standard genome sequencing and annotation.</title>
        <authorList>
            <consortium name="The Broad Institute Genomics Platform"/>
            <consortium name="The Broad Institute Genome Sequencing Center for Infectious Disease"/>
            <person name="Wu L."/>
            <person name="Ma J."/>
        </authorList>
    </citation>
    <scope>NUCLEOTIDE SEQUENCE [LARGE SCALE GENOMIC DNA]</scope>
    <source>
        <strain evidence="3">JCM 31037</strain>
    </source>
</reference>
<feature type="region of interest" description="Disordered" evidence="1">
    <location>
        <begin position="34"/>
        <end position="108"/>
    </location>
</feature>
<gene>
    <name evidence="2" type="ORF">ACFQ4H_29215</name>
</gene>
<dbReference type="Proteomes" id="UP001597260">
    <property type="component" value="Unassembled WGS sequence"/>
</dbReference>
<keyword evidence="3" id="KW-1185">Reference proteome</keyword>
<name>A0ABW3YLN6_9ACTN</name>
<feature type="compositionally biased region" description="Pro residues" evidence="1">
    <location>
        <begin position="74"/>
        <end position="88"/>
    </location>
</feature>
<comment type="caution">
    <text evidence="2">The sequence shown here is derived from an EMBL/GenBank/DDBJ whole genome shotgun (WGS) entry which is preliminary data.</text>
</comment>
<evidence type="ECO:0000313" key="2">
    <source>
        <dbReference type="EMBL" id="MFD1325174.1"/>
    </source>
</evidence>
<evidence type="ECO:0000256" key="1">
    <source>
        <dbReference type="SAM" id="MobiDB-lite"/>
    </source>
</evidence>
<dbReference type="RefSeq" id="WP_377577045.1">
    <property type="nucleotide sequence ID" value="NZ_JBHTMP010000069.1"/>
</dbReference>
<dbReference type="EMBL" id="JBHTMP010000069">
    <property type="protein sequence ID" value="MFD1325174.1"/>
    <property type="molecule type" value="Genomic_DNA"/>
</dbReference>
<organism evidence="2 3">
    <name type="scientific">Micromonospora sonneratiae</name>
    <dbReference type="NCBI Taxonomy" id="1184706"/>
    <lineage>
        <taxon>Bacteria</taxon>
        <taxon>Bacillati</taxon>
        <taxon>Actinomycetota</taxon>
        <taxon>Actinomycetes</taxon>
        <taxon>Micromonosporales</taxon>
        <taxon>Micromonosporaceae</taxon>
        <taxon>Micromonospora</taxon>
    </lineage>
</organism>
<sequence>MLERAFRSTAGRLIATTALTLLVAGCADTGPAVEPAGAPATGSSPVGGSTQSPTGVPGGTTEPAPGHAPSTSPGVPPSTVRPPSGPPKKPTDNLPSDRIAGRITRGGSGPCYGLVTDDGVEYALYGQNAGTFAAGSHVRVTIAPQLLRISCGSGRPASIVEISPVR</sequence>
<accession>A0ABW3YLN6</accession>
<feature type="compositionally biased region" description="Polar residues" evidence="1">
    <location>
        <begin position="41"/>
        <end position="54"/>
    </location>
</feature>
<evidence type="ECO:0000313" key="3">
    <source>
        <dbReference type="Proteomes" id="UP001597260"/>
    </source>
</evidence>
<dbReference type="PROSITE" id="PS51257">
    <property type="entry name" value="PROKAR_LIPOPROTEIN"/>
    <property type="match status" value="1"/>
</dbReference>
<proteinExistence type="predicted"/>